<accession>A0ACB7Z2C9</accession>
<reference evidence="1 2" key="1">
    <citation type="journal article" date="2021" name="Hortic Res">
        <title>High-quality reference genome and annotation aids understanding of berry development for evergreen blueberry (Vaccinium darrowii).</title>
        <authorList>
            <person name="Yu J."/>
            <person name="Hulse-Kemp A.M."/>
            <person name="Babiker E."/>
            <person name="Staton M."/>
        </authorList>
    </citation>
    <scope>NUCLEOTIDE SEQUENCE [LARGE SCALE GENOMIC DNA]</scope>
    <source>
        <strain evidence="2">cv. NJ 8807/NJ 8810</strain>
        <tissue evidence="1">Young leaf</tissue>
    </source>
</reference>
<evidence type="ECO:0000313" key="2">
    <source>
        <dbReference type="Proteomes" id="UP000828048"/>
    </source>
</evidence>
<sequence>MMEYVQHLLMRLFWVLVITLAVENGCNGCWEKERIALLQLKDSINFPNGTSLPSWEEDDYLDCCQWERVTCNSSTRRVIKLSLNATTDWLNQIQSRSRDLTWSPWYLNASILLPFESLQSLDLSENGLYGFAGNEGDLDQSISASIKS</sequence>
<comment type="caution">
    <text evidence="1">The sequence shown here is derived from an EMBL/GenBank/DDBJ whole genome shotgun (WGS) entry which is preliminary data.</text>
</comment>
<dbReference type="Proteomes" id="UP000828048">
    <property type="component" value="Chromosome 4"/>
</dbReference>
<dbReference type="EMBL" id="CM037154">
    <property type="protein sequence ID" value="KAH7859428.1"/>
    <property type="molecule type" value="Genomic_DNA"/>
</dbReference>
<proteinExistence type="predicted"/>
<keyword evidence="2" id="KW-1185">Reference proteome</keyword>
<organism evidence="1 2">
    <name type="scientific">Vaccinium darrowii</name>
    <dbReference type="NCBI Taxonomy" id="229202"/>
    <lineage>
        <taxon>Eukaryota</taxon>
        <taxon>Viridiplantae</taxon>
        <taxon>Streptophyta</taxon>
        <taxon>Embryophyta</taxon>
        <taxon>Tracheophyta</taxon>
        <taxon>Spermatophyta</taxon>
        <taxon>Magnoliopsida</taxon>
        <taxon>eudicotyledons</taxon>
        <taxon>Gunneridae</taxon>
        <taxon>Pentapetalae</taxon>
        <taxon>asterids</taxon>
        <taxon>Ericales</taxon>
        <taxon>Ericaceae</taxon>
        <taxon>Vaccinioideae</taxon>
        <taxon>Vaccinieae</taxon>
        <taxon>Vaccinium</taxon>
    </lineage>
</organism>
<evidence type="ECO:0000313" key="1">
    <source>
        <dbReference type="EMBL" id="KAH7859428.1"/>
    </source>
</evidence>
<gene>
    <name evidence="1" type="ORF">Vadar_001045</name>
</gene>
<name>A0ACB7Z2C9_9ERIC</name>
<protein>
    <submittedName>
        <fullName evidence="1">Uncharacterized protein</fullName>
    </submittedName>
</protein>